<gene>
    <name evidence="3" type="ORF">LZC95_34420</name>
</gene>
<dbReference type="PROSITE" id="PS51257">
    <property type="entry name" value="PROKAR_LIPOPROTEIN"/>
    <property type="match status" value="1"/>
</dbReference>
<dbReference type="InterPro" id="IPR036909">
    <property type="entry name" value="Cyt_c-like_dom_sf"/>
</dbReference>
<keyword evidence="2" id="KW-0732">Signal</keyword>
<evidence type="ECO:0008006" key="5">
    <source>
        <dbReference type="Google" id="ProtNLM"/>
    </source>
</evidence>
<accession>A0ABZ2JYK1</accession>
<dbReference type="Proteomes" id="UP001379533">
    <property type="component" value="Chromosome"/>
</dbReference>
<evidence type="ECO:0000313" key="3">
    <source>
        <dbReference type="EMBL" id="WXA91541.1"/>
    </source>
</evidence>
<reference evidence="3 4" key="1">
    <citation type="submission" date="2021-12" db="EMBL/GenBank/DDBJ databases">
        <title>Discovery of the Pendulisporaceae a myxobacterial family with distinct sporulation behavior and unique specialized metabolism.</title>
        <authorList>
            <person name="Garcia R."/>
            <person name="Popoff A."/>
            <person name="Bader C.D."/>
            <person name="Loehr J."/>
            <person name="Walesch S."/>
            <person name="Walt C."/>
            <person name="Boldt J."/>
            <person name="Bunk B."/>
            <person name="Haeckl F.J.F.P.J."/>
            <person name="Gunesch A.P."/>
            <person name="Birkelbach J."/>
            <person name="Nuebel U."/>
            <person name="Pietschmann T."/>
            <person name="Bach T."/>
            <person name="Mueller R."/>
        </authorList>
    </citation>
    <scope>NUCLEOTIDE SEQUENCE [LARGE SCALE GENOMIC DNA]</scope>
    <source>
        <strain evidence="3 4">MSr12523</strain>
    </source>
</reference>
<evidence type="ECO:0000256" key="1">
    <source>
        <dbReference type="SAM" id="MobiDB-lite"/>
    </source>
</evidence>
<name>A0ABZ2JYK1_9BACT</name>
<proteinExistence type="predicted"/>
<evidence type="ECO:0000313" key="4">
    <source>
        <dbReference type="Proteomes" id="UP001379533"/>
    </source>
</evidence>
<evidence type="ECO:0000256" key="2">
    <source>
        <dbReference type="SAM" id="SignalP"/>
    </source>
</evidence>
<protein>
    <recommendedName>
        <fullName evidence="5">Cytochrome c domain-containing protein</fullName>
    </recommendedName>
</protein>
<feature type="region of interest" description="Disordered" evidence="1">
    <location>
        <begin position="111"/>
        <end position="134"/>
    </location>
</feature>
<dbReference type="SUPFAM" id="SSF46626">
    <property type="entry name" value="Cytochrome c"/>
    <property type="match status" value="1"/>
</dbReference>
<keyword evidence="4" id="KW-1185">Reference proteome</keyword>
<sequence length="149" mass="15618">MATFSRLSAVLLVATALSGFVACGSDSHDDDGHTHGPGEGQIGPPSGATCPSGSTLSYDNFGRAFMESYCTRCHSSTLSGAARNGAPAYHDFDTLTGVLNVANHVDQYAAFGPSSKNEKMPPSNPRPSTDDRTKLGEWLACELARLNGH</sequence>
<feature type="region of interest" description="Disordered" evidence="1">
    <location>
        <begin position="27"/>
        <end position="50"/>
    </location>
</feature>
<dbReference type="RefSeq" id="WP_394842161.1">
    <property type="nucleotide sequence ID" value="NZ_CP089982.1"/>
</dbReference>
<feature type="compositionally biased region" description="Basic and acidic residues" evidence="1">
    <location>
        <begin position="27"/>
        <end position="36"/>
    </location>
</feature>
<dbReference type="EMBL" id="CP089982">
    <property type="protein sequence ID" value="WXA91541.1"/>
    <property type="molecule type" value="Genomic_DNA"/>
</dbReference>
<organism evidence="3 4">
    <name type="scientific">Pendulispora brunnea</name>
    <dbReference type="NCBI Taxonomy" id="2905690"/>
    <lineage>
        <taxon>Bacteria</taxon>
        <taxon>Pseudomonadati</taxon>
        <taxon>Myxococcota</taxon>
        <taxon>Myxococcia</taxon>
        <taxon>Myxococcales</taxon>
        <taxon>Sorangiineae</taxon>
        <taxon>Pendulisporaceae</taxon>
        <taxon>Pendulispora</taxon>
    </lineage>
</organism>
<feature type="chain" id="PRO_5046095899" description="Cytochrome c domain-containing protein" evidence="2">
    <location>
        <begin position="23"/>
        <end position="149"/>
    </location>
</feature>
<feature type="signal peptide" evidence="2">
    <location>
        <begin position="1"/>
        <end position="22"/>
    </location>
</feature>